<dbReference type="EMBL" id="CAUEEQ010024923">
    <property type="protein sequence ID" value="CAJ0946089.1"/>
    <property type="molecule type" value="Genomic_DNA"/>
</dbReference>
<organism evidence="2 3">
    <name type="scientific">Ranitomeya imitator</name>
    <name type="common">mimic poison frog</name>
    <dbReference type="NCBI Taxonomy" id="111125"/>
    <lineage>
        <taxon>Eukaryota</taxon>
        <taxon>Metazoa</taxon>
        <taxon>Chordata</taxon>
        <taxon>Craniata</taxon>
        <taxon>Vertebrata</taxon>
        <taxon>Euteleostomi</taxon>
        <taxon>Amphibia</taxon>
        <taxon>Batrachia</taxon>
        <taxon>Anura</taxon>
        <taxon>Neobatrachia</taxon>
        <taxon>Hyloidea</taxon>
        <taxon>Dendrobatidae</taxon>
        <taxon>Dendrobatinae</taxon>
        <taxon>Ranitomeya</taxon>
    </lineage>
</organism>
<feature type="region of interest" description="Disordered" evidence="1">
    <location>
        <begin position="68"/>
        <end position="221"/>
    </location>
</feature>
<feature type="compositionally biased region" description="Basic and acidic residues" evidence="1">
    <location>
        <begin position="204"/>
        <end position="221"/>
    </location>
</feature>
<feature type="compositionally biased region" description="Basic and acidic residues" evidence="1">
    <location>
        <begin position="1"/>
        <end position="10"/>
    </location>
</feature>
<gene>
    <name evidence="2" type="ORF">RIMI_LOCUS11160474</name>
</gene>
<feature type="region of interest" description="Disordered" evidence="1">
    <location>
        <begin position="1"/>
        <end position="22"/>
    </location>
</feature>
<dbReference type="Proteomes" id="UP001176940">
    <property type="component" value="Unassembled WGS sequence"/>
</dbReference>
<accession>A0ABN9LN02</accession>
<feature type="compositionally biased region" description="Polar residues" evidence="1">
    <location>
        <begin position="127"/>
        <end position="141"/>
    </location>
</feature>
<comment type="caution">
    <text evidence="2">The sequence shown here is derived from an EMBL/GenBank/DDBJ whole genome shotgun (WGS) entry which is preliminary data.</text>
</comment>
<feature type="compositionally biased region" description="Polar residues" evidence="1">
    <location>
        <begin position="88"/>
        <end position="98"/>
    </location>
</feature>
<feature type="compositionally biased region" description="Basic and acidic residues" evidence="1">
    <location>
        <begin position="182"/>
        <end position="194"/>
    </location>
</feature>
<reference evidence="2" key="1">
    <citation type="submission" date="2023-07" db="EMBL/GenBank/DDBJ databases">
        <authorList>
            <person name="Stuckert A."/>
        </authorList>
    </citation>
    <scope>NUCLEOTIDE SEQUENCE</scope>
</reference>
<proteinExistence type="predicted"/>
<evidence type="ECO:0000256" key="1">
    <source>
        <dbReference type="SAM" id="MobiDB-lite"/>
    </source>
</evidence>
<sequence>MLLPAPRDRPSSAMYQSGPESGQRCVYPRALFQQVLGPCKPCSDPNLSVAEKGHYSLHFDAFHPSVGDGGPALPSRSLRKSPLHTIPASPTSPQSCLDGSNSPLSGSASSGVSSLSEGTFPGCPDGTPSTDPRTEEQQSGCFQHYPPVRYSLSDPNGLEAAKVQPCRSHSAPTGVTPPRSPCGERDEGNAEHDRLRRPRRNCHTVKEQAARVGWDHNMGKP</sequence>
<evidence type="ECO:0000313" key="3">
    <source>
        <dbReference type="Proteomes" id="UP001176940"/>
    </source>
</evidence>
<evidence type="ECO:0000313" key="2">
    <source>
        <dbReference type="EMBL" id="CAJ0946089.1"/>
    </source>
</evidence>
<protein>
    <submittedName>
        <fullName evidence="2">Uncharacterized protein</fullName>
    </submittedName>
</protein>
<keyword evidence="3" id="KW-1185">Reference proteome</keyword>
<name>A0ABN9LN02_9NEOB</name>
<feature type="compositionally biased region" description="Low complexity" evidence="1">
    <location>
        <begin position="99"/>
        <end position="118"/>
    </location>
</feature>